<evidence type="ECO:0000313" key="2">
    <source>
        <dbReference type="Proteomes" id="UP000024635"/>
    </source>
</evidence>
<organism evidence="1 2">
    <name type="scientific">Ancylostoma ceylanicum</name>
    <dbReference type="NCBI Taxonomy" id="53326"/>
    <lineage>
        <taxon>Eukaryota</taxon>
        <taxon>Metazoa</taxon>
        <taxon>Ecdysozoa</taxon>
        <taxon>Nematoda</taxon>
        <taxon>Chromadorea</taxon>
        <taxon>Rhabditida</taxon>
        <taxon>Rhabditina</taxon>
        <taxon>Rhabditomorpha</taxon>
        <taxon>Strongyloidea</taxon>
        <taxon>Ancylostomatidae</taxon>
        <taxon>Ancylostomatinae</taxon>
        <taxon>Ancylostoma</taxon>
    </lineage>
</organism>
<sequence>MSATSYKSVNSLQAAFKRELSKIDIKLRWPAAVLLEGRLTACTDAEADTFEQHLDVVTVNACAKQVVNTVLQ</sequence>
<gene>
    <name evidence="1" type="primary">Acey_s0012.g1620</name>
    <name evidence="1" type="ORF">Y032_0012g1620</name>
</gene>
<accession>A0A016VBE3</accession>
<evidence type="ECO:0000313" key="1">
    <source>
        <dbReference type="EMBL" id="EYC24984.1"/>
    </source>
</evidence>
<dbReference type="AlphaFoldDB" id="A0A016VBE3"/>
<comment type="caution">
    <text evidence="1">The sequence shown here is derived from an EMBL/GenBank/DDBJ whole genome shotgun (WGS) entry which is preliminary data.</text>
</comment>
<dbReference type="Proteomes" id="UP000024635">
    <property type="component" value="Unassembled WGS sequence"/>
</dbReference>
<dbReference type="EMBL" id="JARK01001348">
    <property type="protein sequence ID" value="EYC24984.1"/>
    <property type="molecule type" value="Genomic_DNA"/>
</dbReference>
<proteinExistence type="predicted"/>
<protein>
    <submittedName>
        <fullName evidence="1">Uncharacterized protein</fullName>
    </submittedName>
</protein>
<keyword evidence="2" id="KW-1185">Reference proteome</keyword>
<reference evidence="2" key="1">
    <citation type="journal article" date="2015" name="Nat. Genet.">
        <title>The genome and transcriptome of the zoonotic hookworm Ancylostoma ceylanicum identify infection-specific gene families.</title>
        <authorList>
            <person name="Schwarz E.M."/>
            <person name="Hu Y."/>
            <person name="Antoshechkin I."/>
            <person name="Miller M.M."/>
            <person name="Sternberg P.W."/>
            <person name="Aroian R.V."/>
        </authorList>
    </citation>
    <scope>NUCLEOTIDE SEQUENCE</scope>
    <source>
        <strain evidence="2">HY135</strain>
    </source>
</reference>
<name>A0A016VBE3_9BILA</name>